<dbReference type="CDD" id="cd01647">
    <property type="entry name" value="RT_LTR"/>
    <property type="match status" value="1"/>
</dbReference>
<evidence type="ECO:0000313" key="9">
    <source>
        <dbReference type="EMBL" id="KAH9304537.1"/>
    </source>
</evidence>
<reference evidence="9 10" key="1">
    <citation type="journal article" date="2021" name="Nat. Plants">
        <title>The Taxus genome provides insights into paclitaxel biosynthesis.</title>
        <authorList>
            <person name="Xiong X."/>
            <person name="Gou J."/>
            <person name="Liao Q."/>
            <person name="Li Y."/>
            <person name="Zhou Q."/>
            <person name="Bi G."/>
            <person name="Li C."/>
            <person name="Du R."/>
            <person name="Wang X."/>
            <person name="Sun T."/>
            <person name="Guo L."/>
            <person name="Liang H."/>
            <person name="Lu P."/>
            <person name="Wu Y."/>
            <person name="Zhang Z."/>
            <person name="Ro D.K."/>
            <person name="Shang Y."/>
            <person name="Huang S."/>
            <person name="Yan J."/>
        </authorList>
    </citation>
    <scope>NUCLEOTIDE SEQUENCE [LARGE SCALE GENOMIC DNA]</scope>
    <source>
        <strain evidence="9">Ta-2019</strain>
    </source>
</reference>
<gene>
    <name evidence="9" type="ORF">KI387_008941</name>
</gene>
<dbReference type="PANTHER" id="PTHR24559">
    <property type="entry name" value="TRANSPOSON TY3-I GAG-POL POLYPROTEIN"/>
    <property type="match status" value="1"/>
</dbReference>
<dbReference type="PANTHER" id="PTHR24559:SF444">
    <property type="entry name" value="REVERSE TRANSCRIPTASE DOMAIN-CONTAINING PROTEIN"/>
    <property type="match status" value="1"/>
</dbReference>
<evidence type="ECO:0000256" key="1">
    <source>
        <dbReference type="ARBA" id="ARBA00022670"/>
    </source>
</evidence>
<name>A0AA38CUA4_TAXCH</name>
<proteinExistence type="predicted"/>
<keyword evidence="4" id="KW-0540">Nuclease</keyword>
<dbReference type="Gene3D" id="3.30.70.270">
    <property type="match status" value="1"/>
</dbReference>
<dbReference type="InterPro" id="IPR000477">
    <property type="entry name" value="RT_dom"/>
</dbReference>
<keyword evidence="2" id="KW-0808">Transferase</keyword>
<evidence type="ECO:0000256" key="2">
    <source>
        <dbReference type="ARBA" id="ARBA00022679"/>
    </source>
</evidence>
<protein>
    <recommendedName>
        <fullName evidence="8">Reverse transcriptase domain-containing protein</fullName>
    </recommendedName>
</protein>
<keyword evidence="10" id="KW-1185">Reference proteome</keyword>
<feature type="domain" description="Reverse transcriptase" evidence="8">
    <location>
        <begin position="5"/>
        <end position="67"/>
    </location>
</feature>
<keyword evidence="1" id="KW-0645">Protease</keyword>
<keyword evidence="3" id="KW-0548">Nucleotidyltransferase</keyword>
<evidence type="ECO:0000256" key="4">
    <source>
        <dbReference type="ARBA" id="ARBA00022722"/>
    </source>
</evidence>
<dbReference type="Proteomes" id="UP000824469">
    <property type="component" value="Unassembled WGS sequence"/>
</dbReference>
<dbReference type="SUPFAM" id="SSF56672">
    <property type="entry name" value="DNA/RNA polymerases"/>
    <property type="match status" value="1"/>
</dbReference>
<dbReference type="GO" id="GO:0008233">
    <property type="term" value="F:peptidase activity"/>
    <property type="evidence" value="ECO:0007669"/>
    <property type="project" value="UniProtKB-KW"/>
</dbReference>
<evidence type="ECO:0000256" key="7">
    <source>
        <dbReference type="ARBA" id="ARBA00022918"/>
    </source>
</evidence>
<keyword evidence="7" id="KW-0695">RNA-directed DNA polymerase</keyword>
<sequence>MDQILQAVTGSEMLSMLDGFSGYNQVEVDTVDQHKTAFTTPWGTFAYKRMPFGLINAGATFQRAMDLAFG</sequence>
<dbReference type="InterPro" id="IPR043128">
    <property type="entry name" value="Rev_trsase/Diguanyl_cyclase"/>
</dbReference>
<evidence type="ECO:0000259" key="8">
    <source>
        <dbReference type="Pfam" id="PF00078"/>
    </source>
</evidence>
<dbReference type="InterPro" id="IPR043502">
    <property type="entry name" value="DNA/RNA_pol_sf"/>
</dbReference>
<organism evidence="9 10">
    <name type="scientific">Taxus chinensis</name>
    <name type="common">Chinese yew</name>
    <name type="synonym">Taxus wallichiana var. chinensis</name>
    <dbReference type="NCBI Taxonomy" id="29808"/>
    <lineage>
        <taxon>Eukaryota</taxon>
        <taxon>Viridiplantae</taxon>
        <taxon>Streptophyta</taxon>
        <taxon>Embryophyta</taxon>
        <taxon>Tracheophyta</taxon>
        <taxon>Spermatophyta</taxon>
        <taxon>Pinopsida</taxon>
        <taxon>Pinidae</taxon>
        <taxon>Conifers II</taxon>
        <taxon>Cupressales</taxon>
        <taxon>Taxaceae</taxon>
        <taxon>Taxus</taxon>
    </lineage>
</organism>
<keyword evidence="5" id="KW-0255">Endonuclease</keyword>
<keyword evidence="6" id="KW-0378">Hydrolase</keyword>
<dbReference type="GO" id="GO:0003964">
    <property type="term" value="F:RNA-directed DNA polymerase activity"/>
    <property type="evidence" value="ECO:0007669"/>
    <property type="project" value="UniProtKB-KW"/>
</dbReference>
<comment type="caution">
    <text evidence="9">The sequence shown here is derived from an EMBL/GenBank/DDBJ whole genome shotgun (WGS) entry which is preliminary data.</text>
</comment>
<dbReference type="GO" id="GO:0004519">
    <property type="term" value="F:endonuclease activity"/>
    <property type="evidence" value="ECO:0007669"/>
    <property type="project" value="UniProtKB-KW"/>
</dbReference>
<evidence type="ECO:0000313" key="10">
    <source>
        <dbReference type="Proteomes" id="UP000824469"/>
    </source>
</evidence>
<dbReference type="Pfam" id="PF00078">
    <property type="entry name" value="RVT_1"/>
    <property type="match status" value="1"/>
</dbReference>
<dbReference type="AlphaFoldDB" id="A0AA38CUA4"/>
<dbReference type="InterPro" id="IPR053134">
    <property type="entry name" value="RNA-dir_DNA_polymerase"/>
</dbReference>
<evidence type="ECO:0000256" key="5">
    <source>
        <dbReference type="ARBA" id="ARBA00022759"/>
    </source>
</evidence>
<dbReference type="GO" id="GO:0006508">
    <property type="term" value="P:proteolysis"/>
    <property type="evidence" value="ECO:0007669"/>
    <property type="project" value="UniProtKB-KW"/>
</dbReference>
<dbReference type="Gene3D" id="3.10.10.10">
    <property type="entry name" value="HIV Type 1 Reverse Transcriptase, subunit A, domain 1"/>
    <property type="match status" value="1"/>
</dbReference>
<evidence type="ECO:0000256" key="3">
    <source>
        <dbReference type="ARBA" id="ARBA00022695"/>
    </source>
</evidence>
<dbReference type="FunFam" id="3.10.10.10:FF:000007">
    <property type="entry name" value="Retrovirus-related Pol polyprotein from transposon 17.6-like Protein"/>
    <property type="match status" value="1"/>
</dbReference>
<feature type="non-terminal residue" evidence="9">
    <location>
        <position position="70"/>
    </location>
</feature>
<accession>A0AA38CUA4</accession>
<evidence type="ECO:0000256" key="6">
    <source>
        <dbReference type="ARBA" id="ARBA00022801"/>
    </source>
</evidence>
<dbReference type="EMBL" id="JAHRHJ020000008">
    <property type="protein sequence ID" value="KAH9304537.1"/>
    <property type="molecule type" value="Genomic_DNA"/>
</dbReference>